<dbReference type="Gene3D" id="1.10.1760.20">
    <property type="match status" value="1"/>
</dbReference>
<name>A0A371IP98_9FIRM</name>
<feature type="transmembrane region" description="Helical" evidence="3">
    <location>
        <begin position="116"/>
        <end position="140"/>
    </location>
</feature>
<feature type="transmembrane region" description="Helical" evidence="3">
    <location>
        <begin position="92"/>
        <end position="109"/>
    </location>
</feature>
<dbReference type="STRING" id="1871336.BBG48_01195"/>
<dbReference type="PANTHER" id="PTHR34295:SF1">
    <property type="entry name" value="BIOTIN TRANSPORTER BIOY"/>
    <property type="match status" value="1"/>
</dbReference>
<gene>
    <name evidence="4" type="ORF">BBG48_000925</name>
    <name evidence="5" type="ORF">FL857_07570</name>
</gene>
<sequence>METTFEKKKYKTKDLLLCAIFAALICIGAYITIPLPLVPITMQWFFVAITGMLLGAKRGAVSTLLYMIMGLIGMPVFSGGKGGIGTVFSPNFGYIYGFVISALVIGLIMQKSKKTVLTYSIAGLIGLAITYGLGFIHLYIFMTVFAGKTVVLFDLFKSAVLVFLPKDALCTILCALVAVRIPKNLLD</sequence>
<reference evidence="4" key="2">
    <citation type="submission" date="2018-07" db="EMBL/GenBank/DDBJ databases">
        <authorList>
            <person name="Quirk P.G."/>
            <person name="Krulwich T.A."/>
        </authorList>
    </citation>
    <scope>NUCLEOTIDE SEQUENCE</scope>
    <source>
        <strain evidence="4">CCRI-22567</strain>
    </source>
</reference>
<keyword evidence="2 3" id="KW-0472">Membrane</keyword>
<feature type="transmembrane region" description="Helical" evidence="3">
    <location>
        <begin position="12"/>
        <end position="31"/>
    </location>
</feature>
<dbReference type="PANTHER" id="PTHR34295">
    <property type="entry name" value="BIOTIN TRANSPORTER BIOY"/>
    <property type="match status" value="1"/>
</dbReference>
<accession>A0A371IP98</accession>
<dbReference type="InterPro" id="IPR003784">
    <property type="entry name" value="BioY"/>
</dbReference>
<keyword evidence="2" id="KW-1003">Cell membrane</keyword>
<dbReference type="EMBL" id="VJXW01000010">
    <property type="protein sequence ID" value="TRW25471.1"/>
    <property type="molecule type" value="Genomic_DNA"/>
</dbReference>
<dbReference type="EMBL" id="MBEW02000001">
    <property type="protein sequence ID" value="RDY22308.1"/>
    <property type="molecule type" value="Genomic_DNA"/>
</dbReference>
<protein>
    <recommendedName>
        <fullName evidence="2">Biotin transporter</fullName>
    </recommendedName>
</protein>
<dbReference type="AlphaFoldDB" id="A0A371IP98"/>
<keyword evidence="3" id="KW-0812">Transmembrane</keyword>
<dbReference type="OrthoDB" id="9803495at2"/>
<evidence type="ECO:0000313" key="6">
    <source>
        <dbReference type="Proteomes" id="UP000093352"/>
    </source>
</evidence>
<evidence type="ECO:0000313" key="5">
    <source>
        <dbReference type="EMBL" id="TRW25471.1"/>
    </source>
</evidence>
<evidence type="ECO:0000256" key="2">
    <source>
        <dbReference type="PIRNR" id="PIRNR016661"/>
    </source>
</evidence>
<comment type="caution">
    <text evidence="4">The sequence shown here is derived from an EMBL/GenBank/DDBJ whole genome shotgun (WGS) entry which is preliminary data.</text>
</comment>
<reference evidence="5 7" key="3">
    <citation type="submission" date="2019-07" db="EMBL/GenBank/DDBJ databases">
        <title>Criibacterium bergeronii gen. nov., sp. nov. isolated from human clinical samples.</title>
        <authorList>
            <person name="Maheux A.F."/>
            <person name="Boudreau D.K."/>
            <person name="Berube E."/>
            <person name="Brodeur S."/>
            <person name="Bernard K.A."/>
            <person name="Abed J.Y."/>
            <person name="Ducrey E."/>
            <person name="Guay E.F."/>
            <person name="Raymond F."/>
            <person name="Corbeil J."/>
            <person name="Domingo M.-C."/>
            <person name="Roy P.H."/>
            <person name="Boissinot M."/>
            <person name="Tocheva E.I."/>
            <person name="Omar R.F."/>
        </authorList>
    </citation>
    <scope>NUCLEOTIDE SEQUENCE [LARGE SCALE GENOMIC DNA]</scope>
    <source>
        <strain evidence="5 7">CCRI-24246</strain>
    </source>
</reference>
<feature type="transmembrane region" description="Helical" evidence="3">
    <location>
        <begin position="63"/>
        <end position="80"/>
    </location>
</feature>
<feature type="transmembrane region" description="Helical" evidence="3">
    <location>
        <begin position="160"/>
        <end position="179"/>
    </location>
</feature>
<evidence type="ECO:0000313" key="4">
    <source>
        <dbReference type="EMBL" id="RDY22308.1"/>
    </source>
</evidence>
<proteinExistence type="inferred from homology"/>
<dbReference type="Pfam" id="PF02632">
    <property type="entry name" value="BioY"/>
    <property type="match status" value="1"/>
</dbReference>
<organism evidence="4 6">
    <name type="scientific">Criibacterium bergeronii</name>
    <dbReference type="NCBI Taxonomy" id="1871336"/>
    <lineage>
        <taxon>Bacteria</taxon>
        <taxon>Bacillati</taxon>
        <taxon>Bacillota</taxon>
        <taxon>Clostridia</taxon>
        <taxon>Peptostreptococcales</taxon>
        <taxon>Filifactoraceae</taxon>
        <taxon>Criibacterium</taxon>
    </lineage>
</organism>
<keyword evidence="6" id="KW-1185">Reference proteome</keyword>
<dbReference type="Proteomes" id="UP000093352">
    <property type="component" value="Unassembled WGS sequence"/>
</dbReference>
<evidence type="ECO:0000256" key="3">
    <source>
        <dbReference type="SAM" id="Phobius"/>
    </source>
</evidence>
<comment type="similarity">
    <text evidence="1 2">Belongs to the BioY family.</text>
</comment>
<comment type="subcellular location">
    <subcellularLocation>
        <location evidence="2">Cell membrane</location>
        <topology evidence="2">Multi-pass membrane protein</topology>
    </subcellularLocation>
</comment>
<dbReference type="GO" id="GO:0005886">
    <property type="term" value="C:plasma membrane"/>
    <property type="evidence" value="ECO:0007669"/>
    <property type="project" value="UniProtKB-SubCell"/>
</dbReference>
<evidence type="ECO:0000256" key="1">
    <source>
        <dbReference type="ARBA" id="ARBA00010692"/>
    </source>
</evidence>
<dbReference type="RefSeq" id="WP_068911706.1">
    <property type="nucleotide sequence ID" value="NZ_MBEW02000001.1"/>
</dbReference>
<dbReference type="GO" id="GO:0015225">
    <property type="term" value="F:biotin transmembrane transporter activity"/>
    <property type="evidence" value="ECO:0007669"/>
    <property type="project" value="UniProtKB-UniRule"/>
</dbReference>
<evidence type="ECO:0000313" key="7">
    <source>
        <dbReference type="Proteomes" id="UP000319424"/>
    </source>
</evidence>
<dbReference type="Proteomes" id="UP000319424">
    <property type="component" value="Unassembled WGS sequence"/>
</dbReference>
<keyword evidence="2" id="KW-0813">Transport</keyword>
<dbReference type="PIRSF" id="PIRSF016661">
    <property type="entry name" value="BioY"/>
    <property type="match status" value="1"/>
</dbReference>
<keyword evidence="3" id="KW-1133">Transmembrane helix</keyword>
<reference evidence="4 6" key="1">
    <citation type="journal article" date="2016" name="Genome Announc.">
        <title>Draft Genome Sequence of Criibacterium bergeronii gen. nov., sp. nov., Strain CCRI-22567T, Isolated from a Vaginal Sample from a Woman with Bacterial Vaginosis.</title>
        <authorList>
            <person name="Maheux A.F."/>
            <person name="Berube E."/>
            <person name="Boudreau D.K."/>
            <person name="Raymond F."/>
            <person name="Corbeil J."/>
            <person name="Roy P.H."/>
            <person name="Boissinot M."/>
            <person name="Omar R.F."/>
        </authorList>
    </citation>
    <scope>NUCLEOTIDE SEQUENCE [LARGE SCALE GENOMIC DNA]</scope>
    <source>
        <strain evidence="4 6">CCRI-22567</strain>
    </source>
</reference>